<name>A0A7T5EP89_9BACL</name>
<evidence type="ECO:0000313" key="2">
    <source>
        <dbReference type="EMBL" id="QUO43291.1"/>
    </source>
</evidence>
<gene>
    <name evidence="1" type="ORF">JD108_10570</name>
    <name evidence="2" type="ORF">KDJ56_10260</name>
</gene>
<organism evidence="1 3">
    <name type="scientific">Brevibacillus composti</name>
    <dbReference type="NCBI Taxonomy" id="2796470"/>
    <lineage>
        <taxon>Bacteria</taxon>
        <taxon>Bacillati</taxon>
        <taxon>Bacillota</taxon>
        <taxon>Bacilli</taxon>
        <taxon>Bacillales</taxon>
        <taxon>Paenibacillaceae</taxon>
        <taxon>Brevibacillus</taxon>
    </lineage>
</organism>
<reference evidence="2" key="2">
    <citation type="submission" date="2021-04" db="EMBL/GenBank/DDBJ databases">
        <title>Brevibacillus composti FJAT-54423, complete genome.</title>
        <authorList>
            <person name="Tang R."/>
        </authorList>
    </citation>
    <scope>NUCLEOTIDE SEQUENCE</scope>
    <source>
        <strain evidence="2">FJAT-54424</strain>
    </source>
</reference>
<dbReference type="KEGG" id="bcop:JD108_10570"/>
<evidence type="ECO:0000313" key="3">
    <source>
        <dbReference type="Proteomes" id="UP000595847"/>
    </source>
</evidence>
<reference evidence="1 3" key="1">
    <citation type="submission" date="2020-12" db="EMBL/GenBank/DDBJ databases">
        <title>strain FJAT-54423T represents a novel species of the genus Brevibacillus.</title>
        <authorList>
            <person name="Tang R."/>
        </authorList>
    </citation>
    <scope>NUCLEOTIDE SEQUENCE [LARGE SCALE GENOMIC DNA]</scope>
    <source>
        <strain evidence="1 3">FJAT-54423</strain>
    </source>
</reference>
<dbReference type="EMBL" id="CP066308">
    <property type="protein sequence ID" value="QQE76263.1"/>
    <property type="molecule type" value="Genomic_DNA"/>
</dbReference>
<evidence type="ECO:0000313" key="1">
    <source>
        <dbReference type="EMBL" id="QQE76263.1"/>
    </source>
</evidence>
<dbReference type="RefSeq" id="WP_198829766.1">
    <property type="nucleotide sequence ID" value="NZ_CP066308.1"/>
</dbReference>
<dbReference type="Proteomes" id="UP000677234">
    <property type="component" value="Chromosome"/>
</dbReference>
<dbReference type="Proteomes" id="UP000595847">
    <property type="component" value="Chromosome"/>
</dbReference>
<dbReference type="EMBL" id="CP073708">
    <property type="protein sequence ID" value="QUO43291.1"/>
    <property type="molecule type" value="Genomic_DNA"/>
</dbReference>
<protein>
    <submittedName>
        <fullName evidence="1">Uncharacterized protein</fullName>
    </submittedName>
</protein>
<evidence type="ECO:0000313" key="4">
    <source>
        <dbReference type="Proteomes" id="UP000677234"/>
    </source>
</evidence>
<proteinExistence type="predicted"/>
<sequence length="243" mass="27715">MISVPLSGSVPLSHTITYSISPLFELAASLHLLTRSPASSRQASWAEEMRSGFREERIWTEWEYFSPLFRSGVPDFLSPLQTKGVTSIEDQYDYFVRLSPLTVLHSLGSLRDGSNSSDSAEPIFQDAKEDADFVKGRFSLFLSSYWQLFFETIWETIAPRFVQEAERITLALYSPEELVACLKTITPGFFMTEEETQQTLVFDDGSPEQMTVRQFTLYPSYFSEGISIQANERALHLIYPLNK</sequence>
<dbReference type="AlphaFoldDB" id="A0A7T5EP89"/>
<keyword evidence="4" id="KW-1185">Reference proteome</keyword>
<accession>A0A7T5EP89</accession>